<dbReference type="InterPro" id="IPR001647">
    <property type="entry name" value="HTH_TetR"/>
</dbReference>
<dbReference type="GO" id="GO:0045892">
    <property type="term" value="P:negative regulation of DNA-templated transcription"/>
    <property type="evidence" value="ECO:0007669"/>
    <property type="project" value="InterPro"/>
</dbReference>
<dbReference type="InterPro" id="IPR050109">
    <property type="entry name" value="HTH-type_TetR-like_transc_reg"/>
</dbReference>
<dbReference type="PRINTS" id="PR00400">
    <property type="entry name" value="TETREPRESSOR"/>
</dbReference>
<evidence type="ECO:0000256" key="3">
    <source>
        <dbReference type="ARBA" id="ARBA00023125"/>
    </source>
</evidence>
<dbReference type="AlphaFoldDB" id="A0A7W7CFQ5"/>
<feature type="domain" description="HTH tetR-type" evidence="6">
    <location>
        <begin position="2"/>
        <end position="62"/>
    </location>
</feature>
<keyword evidence="1" id="KW-0678">Repressor</keyword>
<evidence type="ECO:0000313" key="7">
    <source>
        <dbReference type="EMBL" id="MBB4680381.1"/>
    </source>
</evidence>
<dbReference type="PRINTS" id="PR00455">
    <property type="entry name" value="HTHTETR"/>
</dbReference>
<dbReference type="GO" id="GO:0000976">
    <property type="term" value="F:transcription cis-regulatory region binding"/>
    <property type="evidence" value="ECO:0007669"/>
    <property type="project" value="TreeGrafter"/>
</dbReference>
<evidence type="ECO:0000256" key="4">
    <source>
        <dbReference type="ARBA" id="ARBA00023163"/>
    </source>
</evidence>
<accession>A0A7W7CFQ5</accession>
<dbReference type="InterPro" id="IPR004111">
    <property type="entry name" value="Repressor_TetR_C"/>
</dbReference>
<dbReference type="PANTHER" id="PTHR30055">
    <property type="entry name" value="HTH-TYPE TRANSCRIPTIONAL REGULATOR RUTR"/>
    <property type="match status" value="1"/>
</dbReference>
<dbReference type="InterPro" id="IPR003012">
    <property type="entry name" value="Tet_transcr_reg_TetR"/>
</dbReference>
<dbReference type="RefSeq" id="WP_185006139.1">
    <property type="nucleotide sequence ID" value="NZ_BAAAUI010000005.1"/>
</dbReference>
<dbReference type="PROSITE" id="PS50977">
    <property type="entry name" value="HTH_TETR_2"/>
    <property type="match status" value="1"/>
</dbReference>
<evidence type="ECO:0000256" key="1">
    <source>
        <dbReference type="ARBA" id="ARBA00022491"/>
    </source>
</evidence>
<comment type="caution">
    <text evidence="7">The sequence shown here is derived from an EMBL/GenBank/DDBJ whole genome shotgun (WGS) entry which is preliminary data.</text>
</comment>
<evidence type="ECO:0000313" key="8">
    <source>
        <dbReference type="Proteomes" id="UP000533598"/>
    </source>
</evidence>
<dbReference type="SUPFAM" id="SSF48498">
    <property type="entry name" value="Tetracyclin repressor-like, C-terminal domain"/>
    <property type="match status" value="1"/>
</dbReference>
<evidence type="ECO:0000259" key="6">
    <source>
        <dbReference type="PROSITE" id="PS50977"/>
    </source>
</evidence>
<dbReference type="Proteomes" id="UP000533598">
    <property type="component" value="Unassembled WGS sequence"/>
</dbReference>
<feature type="DNA-binding region" description="H-T-H motif" evidence="5">
    <location>
        <begin position="25"/>
        <end position="44"/>
    </location>
</feature>
<dbReference type="InterPro" id="IPR009057">
    <property type="entry name" value="Homeodomain-like_sf"/>
</dbReference>
<dbReference type="EMBL" id="JACHMH010000001">
    <property type="protein sequence ID" value="MBB4680381.1"/>
    <property type="molecule type" value="Genomic_DNA"/>
</dbReference>
<name>A0A7W7CFQ5_9PSEU</name>
<evidence type="ECO:0000256" key="5">
    <source>
        <dbReference type="PROSITE-ProRule" id="PRU00335"/>
    </source>
</evidence>
<dbReference type="Gene3D" id="1.10.357.10">
    <property type="entry name" value="Tetracycline Repressor, domain 2"/>
    <property type="match status" value="1"/>
</dbReference>
<dbReference type="GO" id="GO:0046677">
    <property type="term" value="P:response to antibiotic"/>
    <property type="evidence" value="ECO:0007669"/>
    <property type="project" value="InterPro"/>
</dbReference>
<proteinExistence type="predicted"/>
<dbReference type="GO" id="GO:0003700">
    <property type="term" value="F:DNA-binding transcription factor activity"/>
    <property type="evidence" value="ECO:0007669"/>
    <property type="project" value="TreeGrafter"/>
</dbReference>
<keyword evidence="8" id="KW-1185">Reference proteome</keyword>
<keyword evidence="3 5" id="KW-0238">DNA-binding</keyword>
<dbReference type="InterPro" id="IPR036271">
    <property type="entry name" value="Tet_transcr_reg_TetR-rel_C_sf"/>
</dbReference>
<dbReference type="SUPFAM" id="SSF46689">
    <property type="entry name" value="Homeodomain-like"/>
    <property type="match status" value="1"/>
</dbReference>
<dbReference type="PANTHER" id="PTHR30055:SF151">
    <property type="entry name" value="TRANSCRIPTIONAL REGULATORY PROTEIN"/>
    <property type="match status" value="1"/>
</dbReference>
<dbReference type="Gene3D" id="1.10.10.60">
    <property type="entry name" value="Homeodomain-like"/>
    <property type="match status" value="1"/>
</dbReference>
<keyword evidence="4" id="KW-0804">Transcription</keyword>
<reference evidence="7 8" key="1">
    <citation type="submission" date="2020-08" db="EMBL/GenBank/DDBJ databases">
        <title>Sequencing the genomes of 1000 actinobacteria strains.</title>
        <authorList>
            <person name="Klenk H.-P."/>
        </authorList>
    </citation>
    <scope>NUCLEOTIDE SEQUENCE [LARGE SCALE GENOMIC DNA]</scope>
    <source>
        <strain evidence="7 8">DSM 44230</strain>
    </source>
</reference>
<sequence length="207" mass="22657">MKINLESIARTALELLDESGLDGLTMRLVATRLNVHTSALYWHVKNKQQLLDVLANTIFATAAEGLEAPRAGVDWQQWLGDWARRLRQAMLAHQDGAKVFAGSNITEPAVFRATELALRTLQDAGFPVRQAARGVAALLHYTVGFTIEEQFHLGASPDGVPQGVDGARFPLTAQAYQDDNLFDTDTDDCFEYGLTVILAGMNVTRAS</sequence>
<keyword evidence="2" id="KW-0805">Transcription regulation</keyword>
<protein>
    <submittedName>
        <fullName evidence="7">TetR/AcrR family tetracycline transcriptional repressor</fullName>
    </submittedName>
</protein>
<organism evidence="7 8">
    <name type="scientific">Crossiella cryophila</name>
    <dbReference type="NCBI Taxonomy" id="43355"/>
    <lineage>
        <taxon>Bacteria</taxon>
        <taxon>Bacillati</taxon>
        <taxon>Actinomycetota</taxon>
        <taxon>Actinomycetes</taxon>
        <taxon>Pseudonocardiales</taxon>
        <taxon>Pseudonocardiaceae</taxon>
        <taxon>Crossiella</taxon>
    </lineage>
</organism>
<evidence type="ECO:0000256" key="2">
    <source>
        <dbReference type="ARBA" id="ARBA00023015"/>
    </source>
</evidence>
<dbReference type="Pfam" id="PF00440">
    <property type="entry name" value="TetR_N"/>
    <property type="match status" value="1"/>
</dbReference>
<gene>
    <name evidence="7" type="ORF">HNR67_006499</name>
</gene>
<dbReference type="Pfam" id="PF02909">
    <property type="entry name" value="TetR_C_1"/>
    <property type="match status" value="1"/>
</dbReference>